<accession>A0A2P7MT41</accession>
<dbReference type="Gene3D" id="3.40.50.1820">
    <property type="entry name" value="alpha/beta hydrolase"/>
    <property type="match status" value="1"/>
</dbReference>
<protein>
    <submittedName>
        <fullName evidence="2">Alpha/beta hydrolase</fullName>
    </submittedName>
</protein>
<proteinExistence type="predicted"/>
<keyword evidence="3" id="KW-1185">Reference proteome</keyword>
<dbReference type="OrthoDB" id="9808398at2"/>
<feature type="domain" description="AB hydrolase-1" evidence="1">
    <location>
        <begin position="2"/>
        <end position="278"/>
    </location>
</feature>
<reference evidence="2 3" key="1">
    <citation type="journal article" date="2018" name="Environ. Microbiol.">
        <title>Ecological and genomic features of two widespread freshwater picocyanobacteria.</title>
        <authorList>
            <person name="Cabello-Yeves P.J."/>
            <person name="Picazo A."/>
            <person name="Camacho A."/>
            <person name="Callieri C."/>
            <person name="Rosselli R."/>
            <person name="Roda-Garcia J.J."/>
            <person name="Coutinho F.H."/>
            <person name="Rodriguez-Valera F."/>
        </authorList>
    </citation>
    <scope>NUCLEOTIDE SEQUENCE [LARGE SCALE GENOMIC DNA]</scope>
    <source>
        <strain evidence="2 3">Tous</strain>
    </source>
</reference>
<name>A0A2P7MT41_9CYAN</name>
<dbReference type="PANTHER" id="PTHR46438">
    <property type="entry name" value="ALPHA/BETA-HYDROLASES SUPERFAMILY PROTEIN"/>
    <property type="match status" value="1"/>
</dbReference>
<sequence length="293" mass="32085">MLIHGFGASVGHWRHNLLALAPHARVIALDLLGFGASDKPVSRLAQEPPRQGAVQYCFDLWGRQVADAVRQLLLADPGSSPAQPRVHLVGNSIGAMVALTAARLLLAEGFPPFQVILIDCAQRTLDDKRAAQLPGLERASRPLVKQLVRQRWVIAPLFRLLAQPAFIRSVLARAYPSGAHIDEELVALLHRPSTDPGATESFRGFVNLFNDHLAPDLLADLSAATPALPVRMIWGEADPWEDPAEARRWAEQYSCIQDLRVLPGLGHCPHDEAPELVNSILLEWIQGGATQRT</sequence>
<dbReference type="PANTHER" id="PTHR46438:SF2">
    <property type="entry name" value="ALPHA_BETA-HYDROLASES SUPERFAMILY PROTEIN"/>
    <property type="match status" value="1"/>
</dbReference>
<evidence type="ECO:0000313" key="2">
    <source>
        <dbReference type="EMBL" id="PSJ04403.1"/>
    </source>
</evidence>
<keyword evidence="2" id="KW-0378">Hydrolase</keyword>
<dbReference type="RefSeq" id="WP_106632656.1">
    <property type="nucleotide sequence ID" value="NZ_PXXO01000012.1"/>
</dbReference>
<dbReference type="InterPro" id="IPR000073">
    <property type="entry name" value="AB_hydrolase_1"/>
</dbReference>
<gene>
    <name evidence="2" type="ORF">C7K55_10340</name>
</gene>
<organism evidence="2 3">
    <name type="scientific">Cyanobium usitatum str. Tous</name>
    <dbReference type="NCBI Taxonomy" id="2116684"/>
    <lineage>
        <taxon>Bacteria</taxon>
        <taxon>Bacillati</taxon>
        <taxon>Cyanobacteriota</taxon>
        <taxon>Cyanophyceae</taxon>
        <taxon>Synechococcales</taxon>
        <taxon>Prochlorococcaceae</taxon>
        <taxon>Cyanobium</taxon>
    </lineage>
</organism>
<dbReference type="AlphaFoldDB" id="A0A2P7MT41"/>
<evidence type="ECO:0000313" key="3">
    <source>
        <dbReference type="Proteomes" id="UP000243002"/>
    </source>
</evidence>
<evidence type="ECO:0000259" key="1">
    <source>
        <dbReference type="Pfam" id="PF12697"/>
    </source>
</evidence>
<dbReference type="Proteomes" id="UP000243002">
    <property type="component" value="Unassembled WGS sequence"/>
</dbReference>
<dbReference type="GO" id="GO:0016787">
    <property type="term" value="F:hydrolase activity"/>
    <property type="evidence" value="ECO:0007669"/>
    <property type="project" value="UniProtKB-KW"/>
</dbReference>
<dbReference type="EMBL" id="PXXO01000012">
    <property type="protein sequence ID" value="PSJ04403.1"/>
    <property type="molecule type" value="Genomic_DNA"/>
</dbReference>
<dbReference type="SUPFAM" id="SSF53474">
    <property type="entry name" value="alpha/beta-Hydrolases"/>
    <property type="match status" value="1"/>
</dbReference>
<dbReference type="Pfam" id="PF12697">
    <property type="entry name" value="Abhydrolase_6"/>
    <property type="match status" value="1"/>
</dbReference>
<dbReference type="InterPro" id="IPR029058">
    <property type="entry name" value="AB_hydrolase_fold"/>
</dbReference>
<comment type="caution">
    <text evidence="2">The sequence shown here is derived from an EMBL/GenBank/DDBJ whole genome shotgun (WGS) entry which is preliminary data.</text>
</comment>